<dbReference type="RefSeq" id="WP_163060533.1">
    <property type="nucleotide sequence ID" value="NZ_JAAGLI010000768.1"/>
</dbReference>
<dbReference type="EMBL" id="JAAGLI010000768">
    <property type="protein sequence ID" value="NEA26437.1"/>
    <property type="molecule type" value="Genomic_DNA"/>
</dbReference>
<reference evidence="2 3" key="1">
    <citation type="submission" date="2020-01" db="EMBL/GenBank/DDBJ databases">
        <title>Insect and environment-associated Actinomycetes.</title>
        <authorList>
            <person name="Currrie C."/>
            <person name="Chevrette M."/>
            <person name="Carlson C."/>
            <person name="Stubbendieck R."/>
            <person name="Wendt-Pienkowski E."/>
        </authorList>
    </citation>
    <scope>NUCLEOTIDE SEQUENCE [LARGE SCALE GENOMIC DNA]</scope>
    <source>
        <strain evidence="2 3">SID10258</strain>
    </source>
</reference>
<name>A0A6L9QM21_9ACTN</name>
<organism evidence="2 3">
    <name type="scientific">Actinomadura bangladeshensis</name>
    <dbReference type="NCBI Taxonomy" id="453573"/>
    <lineage>
        <taxon>Bacteria</taxon>
        <taxon>Bacillati</taxon>
        <taxon>Actinomycetota</taxon>
        <taxon>Actinomycetes</taxon>
        <taxon>Streptosporangiales</taxon>
        <taxon>Thermomonosporaceae</taxon>
        <taxon>Actinomadura</taxon>
    </lineage>
</organism>
<comment type="caution">
    <text evidence="2">The sequence shown here is derived from an EMBL/GenBank/DDBJ whole genome shotgun (WGS) entry which is preliminary data.</text>
</comment>
<dbReference type="Pfam" id="PF14024">
    <property type="entry name" value="DUF4240"/>
    <property type="match status" value="1"/>
</dbReference>
<evidence type="ECO:0000313" key="2">
    <source>
        <dbReference type="EMBL" id="NEA26437.1"/>
    </source>
</evidence>
<protein>
    <submittedName>
        <fullName evidence="2">DUF4240 domain-containing protein</fullName>
    </submittedName>
</protein>
<gene>
    <name evidence="2" type="ORF">G3I70_28655</name>
</gene>
<evidence type="ECO:0000259" key="1">
    <source>
        <dbReference type="Pfam" id="PF14024"/>
    </source>
</evidence>
<dbReference type="InterPro" id="IPR025334">
    <property type="entry name" value="DUF4240"/>
</dbReference>
<sequence length="115" mass="12458">MDQDAFWELVDRSREHSPSPEARVAWLQDALARRPLADVAGFQVCQDRPRLRSDTYALWGPAPQRLRPLPADRPRIVRGQRTTSASSGVCSVSCVAAQVPSSRSASSEGDPGSGA</sequence>
<accession>A0A6L9QM21</accession>
<evidence type="ECO:0000313" key="3">
    <source>
        <dbReference type="Proteomes" id="UP000475532"/>
    </source>
</evidence>
<proteinExistence type="predicted"/>
<dbReference type="Proteomes" id="UP000475532">
    <property type="component" value="Unassembled WGS sequence"/>
</dbReference>
<feature type="domain" description="DUF4240" evidence="1">
    <location>
        <begin position="1"/>
        <end position="62"/>
    </location>
</feature>
<dbReference type="AlphaFoldDB" id="A0A6L9QM21"/>